<dbReference type="Gene3D" id="3.90.550.10">
    <property type="entry name" value="Spore Coat Polysaccharide Biosynthesis Protein SpsA, Chain A"/>
    <property type="match status" value="1"/>
</dbReference>
<comment type="caution">
    <text evidence="2">The sequence shown here is derived from an EMBL/GenBank/DDBJ whole genome shotgun (WGS) entry which is preliminary data.</text>
</comment>
<dbReference type="InterPro" id="IPR029044">
    <property type="entry name" value="Nucleotide-diphossugar_trans"/>
</dbReference>
<proteinExistence type="predicted"/>
<evidence type="ECO:0000313" key="2">
    <source>
        <dbReference type="EMBL" id="MST75611.1"/>
    </source>
</evidence>
<gene>
    <name evidence="2" type="ORF">FYJ75_11375</name>
</gene>
<keyword evidence="2" id="KW-0808">Transferase</keyword>
<reference evidence="2 3" key="1">
    <citation type="submission" date="2019-08" db="EMBL/GenBank/DDBJ databases">
        <title>In-depth cultivation of the pig gut microbiome towards novel bacterial diversity and tailored functional studies.</title>
        <authorList>
            <person name="Wylensek D."/>
            <person name="Hitch T.C.A."/>
            <person name="Clavel T."/>
        </authorList>
    </citation>
    <scope>NUCLEOTIDE SEQUENCE [LARGE SCALE GENOMIC DNA]</scope>
    <source>
        <strain evidence="2 3">MUC/MUC-530-WT-4D</strain>
    </source>
</reference>
<evidence type="ECO:0000259" key="1">
    <source>
        <dbReference type="Pfam" id="PF00535"/>
    </source>
</evidence>
<dbReference type="Proteomes" id="UP000474024">
    <property type="component" value="Unassembled WGS sequence"/>
</dbReference>
<dbReference type="SUPFAM" id="SSF53448">
    <property type="entry name" value="Nucleotide-diphospho-sugar transferases"/>
    <property type="match status" value="1"/>
</dbReference>
<accession>A0A6L5YV69</accession>
<feature type="domain" description="Glycosyltransferase 2-like" evidence="1">
    <location>
        <begin position="8"/>
        <end position="146"/>
    </location>
</feature>
<sequence length="262" mass="31057">MMKIDHTFAICAYKESEFLEDCIQSLKNQTVQTNIIMATSTPNDFIKNMAAKYDIPLYVRDGKSDIRDDWNFAYNQAKTEWVTIAHQDDEYNEHYVEEMCKKLEGVKNPIAFVTDYIPIKNGQIGPRDINSKIRRFLRKPLKYNKLAGTRFWKREILSLGNTICCPSVTYYKKVLGDSFFTSELKFNIDWDTFLKFSEIPGVFAYVEKPLTYYRVHDGATSKEFIVDHKRVADDTFMFQKFWPNWMVKIIMHFYKRAYDTYN</sequence>
<dbReference type="PANTHER" id="PTHR22916">
    <property type="entry name" value="GLYCOSYLTRANSFERASE"/>
    <property type="match status" value="1"/>
</dbReference>
<dbReference type="EMBL" id="VUNI01000021">
    <property type="protein sequence ID" value="MST75611.1"/>
    <property type="molecule type" value="Genomic_DNA"/>
</dbReference>
<dbReference type="AlphaFoldDB" id="A0A6L5YV69"/>
<dbReference type="Pfam" id="PF00535">
    <property type="entry name" value="Glycos_transf_2"/>
    <property type="match status" value="1"/>
</dbReference>
<organism evidence="2 3">
    <name type="scientific">Roseburia porci</name>
    <dbReference type="NCBI Taxonomy" id="2605790"/>
    <lineage>
        <taxon>Bacteria</taxon>
        <taxon>Bacillati</taxon>
        <taxon>Bacillota</taxon>
        <taxon>Clostridia</taxon>
        <taxon>Lachnospirales</taxon>
        <taxon>Lachnospiraceae</taxon>
        <taxon>Roseburia</taxon>
    </lineage>
</organism>
<keyword evidence="3" id="KW-1185">Reference proteome</keyword>
<dbReference type="GO" id="GO:0016740">
    <property type="term" value="F:transferase activity"/>
    <property type="evidence" value="ECO:0007669"/>
    <property type="project" value="UniProtKB-KW"/>
</dbReference>
<dbReference type="InterPro" id="IPR001173">
    <property type="entry name" value="Glyco_trans_2-like"/>
</dbReference>
<protein>
    <submittedName>
        <fullName evidence="2">Glycosyltransferase family 2 protein</fullName>
    </submittedName>
</protein>
<name>A0A6L5YV69_9FIRM</name>
<evidence type="ECO:0000313" key="3">
    <source>
        <dbReference type="Proteomes" id="UP000474024"/>
    </source>
</evidence>